<evidence type="ECO:0000313" key="8">
    <source>
        <dbReference type="EMBL" id="TCK71212.1"/>
    </source>
</evidence>
<sequence length="471" mass="53525">MKNQCHNPYLPLYEHIPDAEPRVFDDRLYVFGSHDQENGNEFCELDYVAWSAPINDLSDWRYDGVIYRKQDDPDNQAGLPLYAPDVVQGKDRRFYLYYCVKFQDAICVAVCDTPAGQYQFYGKIQYPDGTIMTDNQPYDPSVICSEDGNFLYFGFAPCMINIPRYKGQDLKGGSVVELEDDMLTVKGKPQIVIPSLIYSKGTSFAGNEYFEAPSVRKINDKYYLIYSSVNTHQLCYAISDKPMQDFVFGGVIVSNGDVGYQGRSEQDKLMSVGNNHGGLVQIHDQWYIFYHRHTSLNQYNRQGCAEKIYFEPDGQIKQVTITTSGMNPMPLSGNAFYPAVYCCNLSNGRMGALTSLGRTNSEVDFPYITTGNGERYITHVQDNNLIGYKYINLAETQAIEVIYRSTQQGILEIRTDPLGETKGIIKLNQSKWWNSSETCIKFTPTEKELYFIYKGKGNISLMALNLKGKES</sequence>
<protein>
    <submittedName>
        <fullName evidence="8">Glycosyl hydrolase family 43</fullName>
    </submittedName>
</protein>
<comment type="similarity">
    <text evidence="1 7">Belongs to the glycosyl hydrolase 43 family.</text>
</comment>
<dbReference type="Proteomes" id="UP000295496">
    <property type="component" value="Unassembled WGS sequence"/>
</dbReference>
<evidence type="ECO:0000256" key="6">
    <source>
        <dbReference type="PIRSR" id="PIRSR606710-2"/>
    </source>
</evidence>
<dbReference type="AlphaFoldDB" id="A0A4R1L025"/>
<gene>
    <name evidence="8" type="ORF">EV692_0277</name>
</gene>
<accession>A0A4R1L025</accession>
<evidence type="ECO:0000313" key="9">
    <source>
        <dbReference type="Proteomes" id="UP000295496"/>
    </source>
</evidence>
<dbReference type="GO" id="GO:0045493">
    <property type="term" value="P:xylan catabolic process"/>
    <property type="evidence" value="ECO:0007669"/>
    <property type="project" value="UniProtKB-KW"/>
</dbReference>
<dbReference type="InterPro" id="IPR023296">
    <property type="entry name" value="Glyco_hydro_beta-prop_sf"/>
</dbReference>
<dbReference type="PANTHER" id="PTHR43772">
    <property type="entry name" value="ENDO-1,4-BETA-XYLANASE"/>
    <property type="match status" value="1"/>
</dbReference>
<feature type="site" description="Important for catalytic activity, responsible for pKa modulation of the active site Glu and correct orientation of both the proton donor and substrate" evidence="6">
    <location>
        <position position="139"/>
    </location>
</feature>
<evidence type="ECO:0000256" key="5">
    <source>
        <dbReference type="ARBA" id="ARBA00023295"/>
    </source>
</evidence>
<dbReference type="InterPro" id="IPR052176">
    <property type="entry name" value="Glycosyl_Hydrlase_43_Enz"/>
</dbReference>
<evidence type="ECO:0000256" key="2">
    <source>
        <dbReference type="ARBA" id="ARBA00022651"/>
    </source>
</evidence>
<reference evidence="8 9" key="1">
    <citation type="submission" date="2019-03" db="EMBL/GenBank/DDBJ databases">
        <title>Genomic Encyclopedia of Type Strains, Phase IV (KMG-IV): sequencing the most valuable type-strain genomes for metagenomic binning, comparative biology and taxonomic classification.</title>
        <authorList>
            <person name="Goeker M."/>
        </authorList>
    </citation>
    <scope>NUCLEOTIDE SEQUENCE [LARGE SCALE GENOMIC DNA]</scope>
    <source>
        <strain evidence="8 9">DSM 10053</strain>
    </source>
</reference>
<keyword evidence="4" id="KW-0119">Carbohydrate metabolism</keyword>
<comment type="caution">
    <text evidence="8">The sequence shown here is derived from an EMBL/GenBank/DDBJ whole genome shotgun (WGS) entry which is preliminary data.</text>
</comment>
<dbReference type="SUPFAM" id="SSF75005">
    <property type="entry name" value="Arabinanase/levansucrase/invertase"/>
    <property type="match status" value="1"/>
</dbReference>
<proteinExistence type="inferred from homology"/>
<dbReference type="CDD" id="cd18620">
    <property type="entry name" value="GH43_XylA-like"/>
    <property type="match status" value="1"/>
</dbReference>
<evidence type="ECO:0000256" key="4">
    <source>
        <dbReference type="ARBA" id="ARBA00023277"/>
    </source>
</evidence>
<keyword evidence="2" id="KW-0624">Polysaccharide degradation</keyword>
<keyword evidence="3 7" id="KW-0378">Hydrolase</keyword>
<dbReference type="Pfam" id="PF04616">
    <property type="entry name" value="Glyco_hydro_43"/>
    <property type="match status" value="1"/>
</dbReference>
<evidence type="ECO:0000256" key="1">
    <source>
        <dbReference type="ARBA" id="ARBA00009865"/>
    </source>
</evidence>
<keyword evidence="5 7" id="KW-0326">Glycosidase</keyword>
<dbReference type="GO" id="GO:0004553">
    <property type="term" value="F:hydrolase activity, hydrolyzing O-glycosyl compounds"/>
    <property type="evidence" value="ECO:0007669"/>
    <property type="project" value="InterPro"/>
</dbReference>
<dbReference type="Gene3D" id="2.60.120.260">
    <property type="entry name" value="Galactose-binding domain-like"/>
    <property type="match status" value="1"/>
</dbReference>
<evidence type="ECO:0000256" key="7">
    <source>
        <dbReference type="RuleBase" id="RU361187"/>
    </source>
</evidence>
<dbReference type="Gene3D" id="2.115.10.20">
    <property type="entry name" value="Glycosyl hydrolase domain, family 43"/>
    <property type="match status" value="1"/>
</dbReference>
<dbReference type="EMBL" id="SMGJ01000001">
    <property type="protein sequence ID" value="TCK71212.1"/>
    <property type="molecule type" value="Genomic_DNA"/>
</dbReference>
<name>A0A4R1L025_9PAST</name>
<dbReference type="InterPro" id="IPR006710">
    <property type="entry name" value="Glyco_hydro_43"/>
</dbReference>
<keyword evidence="2" id="KW-0858">Xylan degradation</keyword>
<evidence type="ECO:0000256" key="3">
    <source>
        <dbReference type="ARBA" id="ARBA00022801"/>
    </source>
</evidence>
<organism evidence="8 9">
    <name type="scientific">Lonepinella koalarum</name>
    <dbReference type="NCBI Taxonomy" id="53417"/>
    <lineage>
        <taxon>Bacteria</taxon>
        <taxon>Pseudomonadati</taxon>
        <taxon>Pseudomonadota</taxon>
        <taxon>Gammaproteobacteria</taxon>
        <taxon>Pasteurellales</taxon>
        <taxon>Pasteurellaceae</taxon>
        <taxon>Lonepinella</taxon>
    </lineage>
</organism>
<keyword evidence="9" id="KW-1185">Reference proteome</keyword>
<dbReference type="PANTHER" id="PTHR43772:SF2">
    <property type="entry name" value="PUTATIVE (AFU_ORTHOLOGUE AFUA_2G04480)-RELATED"/>
    <property type="match status" value="1"/>
</dbReference>